<dbReference type="Gene3D" id="3.40.50.80">
    <property type="entry name" value="Nucleotide-binding domain of ferredoxin-NADP reductase (FNR) module"/>
    <property type="match status" value="1"/>
</dbReference>
<sequence>MPVPSTWHPGSLIAQANQGWENAVPPPTYIFNDGIDDHYLQFFSELDFLPLTTLDSQNRPWVSLLGASDGRRGFAGPVAVVAVRDKQLVEEPGLTMTVHVPEGTPLNEGFDQDSSPASKGGILRHTSGQPLVAAVGVMLQNRRRNKLTGFVSGLEYTTENQAELTIGVDSSHGNCPKYINVRNLQRLPDTPPASTLDSFEFNVSKGRPLPPSALEVIQQADIVFLGTRHTPRPRSDPAFADQWEALLGYRSDGDDARLCCNHRGGRPGFLRTYFDEEKGQACIVLPDYSGNRFMESIGNMVTDPVAALAIPRFSFAGEGRGTDVLHITGTAETLFGEDAKKEIRGVSQITKIWVDGFSLVRDALPLTVQAMAPQDMSAKVDTRVGWSPYNPPVKPLSSEVSTGADSSQFAGGQAVNAQLTRVQIHSPNLGSFTWKVPIDAGASSLSDIRAGQHVIMDMSSHADSRLKNYTHMARHKGGEKDLNDDGVRSWTIAFIDRDEADPGNILLTTTLRRVDGGAVTSQLFNRARVAYETDGKASLQGHTTLMDAFRHGVPLPPIDFKANVQAPLLGIGGEFVIPSVSHAKDAPDSSRSLRLTYIVNGIGVTPLLAHLQELARLVSSAQDLSYSSVAVAAAVFCRPDEADTVRQLIKRALSPVIDGETDSVIPLSVYTVLAQKADSSSSDDSETLPPRNNSKNRNVQIVFRHLKAARFDRRSLLTTSLDDNTASFNLPETIEGISSPVEAGDTSAADVLASEAVFVCGTEAFERAVRSGILAREEELDAGGRKATIVTESFNF</sequence>
<reference evidence="2" key="1">
    <citation type="submission" date="2016-04" db="EMBL/GenBank/DDBJ databases">
        <authorList>
            <person name="Nguyen H.D."/>
            <person name="Samba Siva P."/>
            <person name="Cullis J."/>
            <person name="Levesque C.A."/>
            <person name="Hambleton S."/>
        </authorList>
    </citation>
    <scope>NUCLEOTIDE SEQUENCE</scope>
    <source>
        <strain evidence="2">DAOMC 236416</strain>
    </source>
</reference>
<evidence type="ECO:0000256" key="1">
    <source>
        <dbReference type="SAM" id="MobiDB-lite"/>
    </source>
</evidence>
<evidence type="ECO:0008006" key="4">
    <source>
        <dbReference type="Google" id="ProtNLM"/>
    </source>
</evidence>
<gene>
    <name evidence="2" type="ORF">A4X13_0g1081</name>
</gene>
<dbReference type="InterPro" id="IPR039261">
    <property type="entry name" value="FNR_nucleotide-bd"/>
</dbReference>
<dbReference type="PANTHER" id="PTHR42815:SF2">
    <property type="entry name" value="FAD-BINDING, PUTATIVE (AFU_ORTHOLOGUE AFUA_6G07600)-RELATED"/>
    <property type="match status" value="1"/>
</dbReference>
<comment type="caution">
    <text evidence="2">The sequence shown here is derived from an EMBL/GenBank/DDBJ whole genome shotgun (WGS) entry which is preliminary data.</text>
</comment>
<accession>A0A177TSP2</accession>
<evidence type="ECO:0000313" key="2">
    <source>
        <dbReference type="EMBL" id="KAE8259345.1"/>
    </source>
</evidence>
<organism evidence="2 3">
    <name type="scientific">Tilletia indica</name>
    <dbReference type="NCBI Taxonomy" id="43049"/>
    <lineage>
        <taxon>Eukaryota</taxon>
        <taxon>Fungi</taxon>
        <taxon>Dikarya</taxon>
        <taxon>Basidiomycota</taxon>
        <taxon>Ustilaginomycotina</taxon>
        <taxon>Exobasidiomycetes</taxon>
        <taxon>Tilletiales</taxon>
        <taxon>Tilletiaceae</taxon>
        <taxon>Tilletia</taxon>
    </lineage>
</organism>
<dbReference type="Proteomes" id="UP000077521">
    <property type="component" value="Unassembled WGS sequence"/>
</dbReference>
<proteinExistence type="predicted"/>
<feature type="region of interest" description="Disordered" evidence="1">
    <location>
        <begin position="101"/>
        <end position="123"/>
    </location>
</feature>
<dbReference type="PANTHER" id="PTHR42815">
    <property type="entry name" value="FAD-BINDING, PUTATIVE (AFU_ORTHOLOGUE AFUA_6G07600)-RELATED"/>
    <property type="match status" value="1"/>
</dbReference>
<dbReference type="EMBL" id="LWDF02000039">
    <property type="protein sequence ID" value="KAE8259345.1"/>
    <property type="molecule type" value="Genomic_DNA"/>
</dbReference>
<name>A0A177TSP2_9BASI</name>
<dbReference type="AlphaFoldDB" id="A0A177TSP2"/>
<reference evidence="2" key="2">
    <citation type="journal article" date="2019" name="IMA Fungus">
        <title>Genome sequencing and comparison of five Tilletia species to identify candidate genes for the detection of regulated species infecting wheat.</title>
        <authorList>
            <person name="Nguyen H.D.T."/>
            <person name="Sultana T."/>
            <person name="Kesanakurti P."/>
            <person name="Hambleton S."/>
        </authorList>
    </citation>
    <scope>NUCLEOTIDE SEQUENCE</scope>
    <source>
        <strain evidence="2">DAOMC 236416</strain>
    </source>
</reference>
<evidence type="ECO:0000313" key="3">
    <source>
        <dbReference type="Proteomes" id="UP000077521"/>
    </source>
</evidence>
<keyword evidence="3" id="KW-1185">Reference proteome</keyword>
<protein>
    <recommendedName>
        <fullName evidence="4">FAD-binding FR-type domain-containing protein</fullName>
    </recommendedName>
</protein>